<evidence type="ECO:0000256" key="1">
    <source>
        <dbReference type="SAM" id="Phobius"/>
    </source>
</evidence>
<evidence type="ECO:0008006" key="4">
    <source>
        <dbReference type="Google" id="ProtNLM"/>
    </source>
</evidence>
<keyword evidence="1" id="KW-0472">Membrane</keyword>
<comment type="caution">
    <text evidence="2">The sequence shown here is derived from an EMBL/GenBank/DDBJ whole genome shotgun (WGS) entry which is preliminary data.</text>
</comment>
<evidence type="ECO:0000313" key="2">
    <source>
        <dbReference type="EMBL" id="MEQ2229599.1"/>
    </source>
</evidence>
<keyword evidence="1" id="KW-1133">Transmembrane helix</keyword>
<sequence length="134" mass="15128">MISTTSSENYGISQMVDFNKIKSHVANETFHTDRPDLSECFQLSVLAWLPCIYLWAAFPVYVYYLKKSSRGYIMMSILNRFKTWVTGELVPISSSLWAKGGVHPGQVASPSQGITHTTMHTLIHTPKGNFRLTN</sequence>
<gene>
    <name evidence="2" type="ORF">ILYODFUR_020500</name>
</gene>
<dbReference type="Proteomes" id="UP001482620">
    <property type="component" value="Unassembled WGS sequence"/>
</dbReference>
<keyword evidence="1" id="KW-0812">Transmembrane</keyword>
<proteinExistence type="predicted"/>
<organism evidence="2 3">
    <name type="scientific">Ilyodon furcidens</name>
    <name type="common">goldbreast splitfin</name>
    <dbReference type="NCBI Taxonomy" id="33524"/>
    <lineage>
        <taxon>Eukaryota</taxon>
        <taxon>Metazoa</taxon>
        <taxon>Chordata</taxon>
        <taxon>Craniata</taxon>
        <taxon>Vertebrata</taxon>
        <taxon>Euteleostomi</taxon>
        <taxon>Actinopterygii</taxon>
        <taxon>Neopterygii</taxon>
        <taxon>Teleostei</taxon>
        <taxon>Neoteleostei</taxon>
        <taxon>Acanthomorphata</taxon>
        <taxon>Ovalentaria</taxon>
        <taxon>Atherinomorphae</taxon>
        <taxon>Cyprinodontiformes</taxon>
        <taxon>Goodeidae</taxon>
        <taxon>Ilyodon</taxon>
    </lineage>
</organism>
<dbReference type="EMBL" id="JAHRIQ010025288">
    <property type="protein sequence ID" value="MEQ2229599.1"/>
    <property type="molecule type" value="Genomic_DNA"/>
</dbReference>
<keyword evidence="3" id="KW-1185">Reference proteome</keyword>
<protein>
    <recommendedName>
        <fullName evidence="4">ATP synthase F0 subunit 8</fullName>
    </recommendedName>
</protein>
<feature type="transmembrane region" description="Helical" evidence="1">
    <location>
        <begin position="45"/>
        <end position="65"/>
    </location>
</feature>
<accession>A0ABV0T9V5</accession>
<evidence type="ECO:0000313" key="3">
    <source>
        <dbReference type="Proteomes" id="UP001482620"/>
    </source>
</evidence>
<name>A0ABV0T9V5_9TELE</name>
<reference evidence="2 3" key="1">
    <citation type="submission" date="2021-06" db="EMBL/GenBank/DDBJ databases">
        <authorList>
            <person name="Palmer J.M."/>
        </authorList>
    </citation>
    <scope>NUCLEOTIDE SEQUENCE [LARGE SCALE GENOMIC DNA]</scope>
    <source>
        <strain evidence="3">if_2019</strain>
        <tissue evidence="2">Muscle</tissue>
    </source>
</reference>